<organism evidence="1 2">
    <name type="scientific">Chrysochromulina tobinii</name>
    <dbReference type="NCBI Taxonomy" id="1460289"/>
    <lineage>
        <taxon>Eukaryota</taxon>
        <taxon>Haptista</taxon>
        <taxon>Haptophyta</taxon>
        <taxon>Prymnesiophyceae</taxon>
        <taxon>Prymnesiales</taxon>
        <taxon>Chrysochromulinaceae</taxon>
        <taxon>Chrysochromulina</taxon>
    </lineage>
</organism>
<comment type="caution">
    <text evidence="1">The sequence shown here is derived from an EMBL/GenBank/DDBJ whole genome shotgun (WGS) entry which is preliminary data.</text>
</comment>
<sequence>MSASMAAKRLVAMQLEIDEAAKTTARHRRVVQSAKVFEGDAGLSDGVRRIKEQIELLKLQLGRMSAAPLPSSTQAAYDVELRRTAAEQELGRLEAALSALDSRGPSMLLLIRQLAKDGDIRGELVPARGVRPSGLLCEERPDDVLVHHYVGASLPQHLCMATELGDFEDMDDRKLDEVMACGPQLLLPGPQPCTVRLALHESLESALSAACDGDEIFLPEGVYSANGLARLRESIVLRGSGHGTVLLSTQGDFFIDAAAVNLTLRELTVRSRGVTEGAVRVARGSLTLKDCDIDCGGHEGIRLERGVIPQLALSPQIQLERGVGFSTGKLAPSGLR</sequence>
<dbReference type="InterPro" id="IPR012334">
    <property type="entry name" value="Pectin_lyas_fold"/>
</dbReference>
<dbReference type="Gene3D" id="2.160.20.10">
    <property type="entry name" value="Single-stranded right-handed beta-helix, Pectin lyase-like"/>
    <property type="match status" value="1"/>
</dbReference>
<reference evidence="2" key="1">
    <citation type="journal article" date="2015" name="PLoS Genet.">
        <title>Genome Sequence and Transcriptome Analyses of Chrysochromulina tobin: Metabolic Tools for Enhanced Algal Fitness in the Prominent Order Prymnesiales (Haptophyceae).</title>
        <authorList>
            <person name="Hovde B.T."/>
            <person name="Deodato C.R."/>
            <person name="Hunsperger H.M."/>
            <person name="Ryken S.A."/>
            <person name="Yost W."/>
            <person name="Jha R.K."/>
            <person name="Patterson J."/>
            <person name="Monnat R.J. Jr."/>
            <person name="Barlow S.B."/>
            <person name="Starkenburg S.R."/>
            <person name="Cattolico R.A."/>
        </authorList>
    </citation>
    <scope>NUCLEOTIDE SEQUENCE</scope>
    <source>
        <strain evidence="2">CCMP291</strain>
    </source>
</reference>
<proteinExistence type="predicted"/>
<dbReference type="OrthoDB" id="10682059at2759"/>
<dbReference type="InterPro" id="IPR011050">
    <property type="entry name" value="Pectin_lyase_fold/virulence"/>
</dbReference>
<dbReference type="AlphaFoldDB" id="A0A0M0K2S3"/>
<evidence type="ECO:0000313" key="1">
    <source>
        <dbReference type="EMBL" id="KOO33171.1"/>
    </source>
</evidence>
<dbReference type="SUPFAM" id="SSF51126">
    <property type="entry name" value="Pectin lyase-like"/>
    <property type="match status" value="1"/>
</dbReference>
<dbReference type="PANTHER" id="PTHR14695:SF4">
    <property type="entry name" value="PROTEIN NESSUN DORMA"/>
    <property type="match status" value="1"/>
</dbReference>
<dbReference type="InterPro" id="IPR045140">
    <property type="entry name" value="SHCBP1-like"/>
</dbReference>
<protein>
    <recommendedName>
        <fullName evidence="3">Right handed beta helix domain-containing protein</fullName>
    </recommendedName>
</protein>
<evidence type="ECO:0000313" key="2">
    <source>
        <dbReference type="Proteomes" id="UP000037460"/>
    </source>
</evidence>
<dbReference type="Proteomes" id="UP000037460">
    <property type="component" value="Unassembled WGS sequence"/>
</dbReference>
<evidence type="ECO:0008006" key="3">
    <source>
        <dbReference type="Google" id="ProtNLM"/>
    </source>
</evidence>
<name>A0A0M0K2S3_9EUKA</name>
<dbReference type="PANTHER" id="PTHR14695">
    <property type="entry name" value="SHC SH2-DOMAIN BINDING PROTEIN 1-RELATED"/>
    <property type="match status" value="1"/>
</dbReference>
<gene>
    <name evidence="1" type="ORF">Ctob_009484</name>
</gene>
<accession>A0A0M0K2S3</accession>
<dbReference type="EMBL" id="JWZX01001583">
    <property type="protein sequence ID" value="KOO33171.1"/>
    <property type="molecule type" value="Genomic_DNA"/>
</dbReference>
<keyword evidence="2" id="KW-1185">Reference proteome</keyword>